<proteinExistence type="predicted"/>
<dbReference type="AlphaFoldDB" id="M0BUB6"/>
<dbReference type="OrthoDB" id="198863at2157"/>
<evidence type="ECO:0008006" key="3">
    <source>
        <dbReference type="Google" id="ProtNLM"/>
    </source>
</evidence>
<keyword evidence="2" id="KW-1185">Reference proteome</keyword>
<dbReference type="SUPFAM" id="SSF55486">
    <property type="entry name" value="Metalloproteases ('zincins'), catalytic domain"/>
    <property type="match status" value="1"/>
</dbReference>
<gene>
    <name evidence="1" type="ORF">C479_00991</name>
</gene>
<dbReference type="EMBL" id="AOIQ01000005">
    <property type="protein sequence ID" value="ELZ13983.1"/>
    <property type="molecule type" value="Genomic_DNA"/>
</dbReference>
<dbReference type="RefSeq" id="WP_007696507.1">
    <property type="nucleotide sequence ID" value="NZ_AOIQ01000005.1"/>
</dbReference>
<dbReference type="Proteomes" id="UP000011560">
    <property type="component" value="Unassembled WGS sequence"/>
</dbReference>
<protein>
    <recommendedName>
        <fullName evidence="3">Peptidase M10A and M12B matrixin and adamalysin</fullName>
    </recommendedName>
</protein>
<accession>M0BUB6</accession>
<sequence length="247" mass="26065">MNRRTALGALGTAIFVPVVGYSSARDGSTVSVRFWLTPGAARYAGLEDHVRRLLRRGLAFDHWTVEVTAGGVVDIGTESAAETMRSGRWPGAVGAGIAGVRNIDPVWDANLLVTDGSLADSPSGYGVPHVAAVGGASALTTVELDGSFDEPVPITDATFASQLVLHEVGHAFGLSHEDGSRYERSGASVVTPMLSLYGWRREQLLESTCGGPVTSGPPAEGKDRRLDLTFSDCARRSLRTYDGNHLG</sequence>
<comment type="caution">
    <text evidence="1">The sequence shown here is derived from an EMBL/GenBank/DDBJ whole genome shotgun (WGS) entry which is preliminary data.</text>
</comment>
<reference evidence="1 2" key="1">
    <citation type="journal article" date="2014" name="PLoS Genet.">
        <title>Phylogenetically driven sequencing of extremely halophilic archaea reveals strategies for static and dynamic osmo-response.</title>
        <authorList>
            <person name="Becker E.A."/>
            <person name="Seitzer P.M."/>
            <person name="Tritt A."/>
            <person name="Larsen D."/>
            <person name="Krusor M."/>
            <person name="Yao A.I."/>
            <person name="Wu D."/>
            <person name="Madern D."/>
            <person name="Eisen J.A."/>
            <person name="Darling A.E."/>
            <person name="Facciotti M.T."/>
        </authorList>
    </citation>
    <scope>NUCLEOTIDE SEQUENCE [LARGE SCALE GENOMIC DNA]</scope>
    <source>
        <strain evidence="1 2">JCM 14624</strain>
    </source>
</reference>
<evidence type="ECO:0000313" key="2">
    <source>
        <dbReference type="Proteomes" id="UP000011560"/>
    </source>
</evidence>
<organism evidence="1 2">
    <name type="scientific">Halovivax asiaticus JCM 14624</name>
    <dbReference type="NCBI Taxonomy" id="1227490"/>
    <lineage>
        <taxon>Archaea</taxon>
        <taxon>Methanobacteriati</taxon>
        <taxon>Methanobacteriota</taxon>
        <taxon>Stenosarchaea group</taxon>
        <taxon>Halobacteria</taxon>
        <taxon>Halobacteriales</taxon>
        <taxon>Natrialbaceae</taxon>
        <taxon>Halovivax</taxon>
    </lineage>
</organism>
<evidence type="ECO:0000313" key="1">
    <source>
        <dbReference type="EMBL" id="ELZ13983.1"/>
    </source>
</evidence>
<name>M0BUB6_9EURY</name>